<reference evidence="2 3" key="1">
    <citation type="submission" date="2019-02" db="EMBL/GenBank/DDBJ databases">
        <title>Genomic Encyclopedia of Archaeal and Bacterial Type Strains, Phase II (KMG-II): from individual species to whole genera.</title>
        <authorList>
            <person name="Goeker M."/>
        </authorList>
    </citation>
    <scope>NUCLEOTIDE SEQUENCE [LARGE SCALE GENOMIC DNA]</scope>
    <source>
        <strain evidence="2 3">DSM 18101</strain>
    </source>
</reference>
<dbReference type="PRINTS" id="PR00111">
    <property type="entry name" value="ABHYDROLASE"/>
</dbReference>
<evidence type="ECO:0000313" key="2">
    <source>
        <dbReference type="EMBL" id="RZU42876.1"/>
    </source>
</evidence>
<dbReference type="PANTHER" id="PTHR43689:SF8">
    <property type="entry name" value="ALPHA_BETA-HYDROLASES SUPERFAMILY PROTEIN"/>
    <property type="match status" value="1"/>
</dbReference>
<dbReference type="PANTHER" id="PTHR43689">
    <property type="entry name" value="HYDROLASE"/>
    <property type="match status" value="1"/>
</dbReference>
<accession>A0A4V2G552</accession>
<dbReference type="OrthoDB" id="9805423at2"/>
<dbReference type="Gene3D" id="3.40.50.1820">
    <property type="entry name" value="alpha/beta hydrolase"/>
    <property type="match status" value="1"/>
</dbReference>
<dbReference type="Proteomes" id="UP000292958">
    <property type="component" value="Unassembled WGS sequence"/>
</dbReference>
<evidence type="ECO:0000313" key="3">
    <source>
        <dbReference type="Proteomes" id="UP000292958"/>
    </source>
</evidence>
<dbReference type="RefSeq" id="WP_130421008.1">
    <property type="nucleotide sequence ID" value="NZ_SHKW01000001.1"/>
</dbReference>
<dbReference type="AlphaFoldDB" id="A0A4V2G552"/>
<organism evidence="2 3">
    <name type="scientific">Edaphobacter modestus</name>
    <dbReference type="NCBI Taxonomy" id="388466"/>
    <lineage>
        <taxon>Bacteria</taxon>
        <taxon>Pseudomonadati</taxon>
        <taxon>Acidobacteriota</taxon>
        <taxon>Terriglobia</taxon>
        <taxon>Terriglobales</taxon>
        <taxon>Acidobacteriaceae</taxon>
        <taxon>Edaphobacter</taxon>
    </lineage>
</organism>
<protein>
    <submittedName>
        <fullName evidence="2">Pimeloyl-ACP methyl ester carboxylesterase</fullName>
    </submittedName>
</protein>
<sequence length="322" mass="36138">MTRRDFLKTSAATLPAVVAVPHLQTRSSIPFDAAWYSRSRRFVDLPMARVAYVEAGHGPAALFVHGYPLNSYQWRGALERLHPHRRCIAPDLMSLGLTEPREGQTISPHTQAAMLAALLDHLRIDTVDLVANDSGGLTAQIFLSKYPHRVRSLLLTNCDVDKNSPPAGFLPLVDLARKGILVDRFFVPQLNDKNLARSDKGLGGLAFTYPDRLTDETIEIYLRPLTQSQVRRSQLDQFTLALAVNDLVAIRENLRQWKGPARMVWGLKDPLFGVQWAEWLDRTLPNSQGIRRVAGANLFFPEEMPELIAEEAAKLWSVDTRA</sequence>
<gene>
    <name evidence="2" type="ORF">BDD14_4474</name>
</gene>
<dbReference type="SUPFAM" id="SSF53474">
    <property type="entry name" value="alpha/beta-Hydrolases"/>
    <property type="match status" value="1"/>
</dbReference>
<dbReference type="Pfam" id="PF00561">
    <property type="entry name" value="Abhydrolase_1"/>
    <property type="match status" value="1"/>
</dbReference>
<name>A0A4V2G552_9BACT</name>
<keyword evidence="3" id="KW-1185">Reference proteome</keyword>
<comment type="caution">
    <text evidence="2">The sequence shown here is derived from an EMBL/GenBank/DDBJ whole genome shotgun (WGS) entry which is preliminary data.</text>
</comment>
<evidence type="ECO:0000259" key="1">
    <source>
        <dbReference type="Pfam" id="PF00561"/>
    </source>
</evidence>
<feature type="domain" description="AB hydrolase-1" evidence="1">
    <location>
        <begin position="62"/>
        <end position="298"/>
    </location>
</feature>
<dbReference type="InterPro" id="IPR000073">
    <property type="entry name" value="AB_hydrolase_1"/>
</dbReference>
<dbReference type="InterPro" id="IPR029058">
    <property type="entry name" value="AB_hydrolase_fold"/>
</dbReference>
<proteinExistence type="predicted"/>
<dbReference type="EMBL" id="SHKW01000001">
    <property type="protein sequence ID" value="RZU42876.1"/>
    <property type="molecule type" value="Genomic_DNA"/>
</dbReference>